<keyword evidence="7" id="KW-0479">Metal-binding</keyword>
<dbReference type="InterPro" id="IPR035097">
    <property type="entry name" value="M29_N-terminal"/>
</dbReference>
<sequence length="372" mass="42300">MQDQRLKKLAHLLVNYSTKVQPGDKVLIENVNPEPDFVRLLIEEVHAAGGLAFVSYRDKRLERTLFMNAPEEQFALQAEFERARMDKMDVYIGFTNMQNSFAWQDLPQDKIELYNRHIWKKVHIERRISNTRWVVLRYPSAAMAQNAGMSEDAFEQFYFDVCTMDYAKMSKAMDPLVALLERSDRVRVKGPGTDLEFSIKGMPAIKCDGTMNIPDGEVYTAPIRDSVNGVLSYNTPSEKDGFKFENIVFEFKNGKIVRAEANDSERINKILDIDEGARYLGEFSFGVNPYITKPMLETLFDEKIAGSLHITPGNSYDDCFNGNRSALHWDIVLMQDAASGGGEVWIDGVLVRKDGLFVQPELVALNPEALRT</sequence>
<keyword evidence="6" id="KW-0645">Protease</keyword>
<comment type="cofactor">
    <cofactor evidence="3">
        <name>Zn(2+)</name>
        <dbReference type="ChEBI" id="CHEBI:29105"/>
    </cofactor>
</comment>
<gene>
    <name evidence="10" type="ORF">SPIROBIBN47_370030</name>
</gene>
<dbReference type="PANTHER" id="PTHR34448:SF1">
    <property type="entry name" value="BLL6088 PROTEIN"/>
    <property type="match status" value="1"/>
</dbReference>
<dbReference type="PANTHER" id="PTHR34448">
    <property type="entry name" value="AMINOPEPTIDASE"/>
    <property type="match status" value="1"/>
</dbReference>
<reference evidence="10" key="1">
    <citation type="submission" date="2017-02" db="EMBL/GenBank/DDBJ databases">
        <authorList>
            <person name="Regsiter A."/>
            <person name="William W."/>
        </authorList>
    </citation>
    <scope>NUCLEOTIDE SEQUENCE</scope>
    <source>
        <strain evidence="10">Bib</strain>
    </source>
</reference>
<dbReference type="Gene3D" id="3.40.1830.10">
    <property type="entry name" value="Thermophilic metalloprotease (M29)"/>
    <property type="match status" value="1"/>
</dbReference>
<dbReference type="GO" id="GO:0004177">
    <property type="term" value="F:aminopeptidase activity"/>
    <property type="evidence" value="ECO:0007669"/>
    <property type="project" value="UniProtKB-KW"/>
</dbReference>
<dbReference type="AlphaFoldDB" id="A0A3P3XKR0"/>
<evidence type="ECO:0000256" key="2">
    <source>
        <dbReference type="ARBA" id="ARBA00001946"/>
    </source>
</evidence>
<dbReference type="Pfam" id="PF02073">
    <property type="entry name" value="Peptidase_M29"/>
    <property type="match status" value="1"/>
</dbReference>
<evidence type="ECO:0000256" key="9">
    <source>
        <dbReference type="ARBA" id="ARBA00023049"/>
    </source>
</evidence>
<dbReference type="GO" id="GO:0008237">
    <property type="term" value="F:metallopeptidase activity"/>
    <property type="evidence" value="ECO:0007669"/>
    <property type="project" value="UniProtKB-KW"/>
</dbReference>
<organism evidence="10">
    <name type="scientific">uncultured spirochete</name>
    <dbReference type="NCBI Taxonomy" id="156406"/>
    <lineage>
        <taxon>Bacteria</taxon>
        <taxon>Pseudomonadati</taxon>
        <taxon>Spirochaetota</taxon>
        <taxon>Spirochaetia</taxon>
        <taxon>Spirochaetales</taxon>
        <taxon>environmental samples</taxon>
    </lineage>
</organism>
<name>A0A3P3XKR0_9SPIR</name>
<comment type="cofactor">
    <cofactor evidence="2">
        <name>Mg(2+)</name>
        <dbReference type="ChEBI" id="CHEBI:18420"/>
    </cofactor>
</comment>
<proteinExistence type="inferred from homology"/>
<dbReference type="EMBL" id="FWDM01000031">
    <property type="protein sequence ID" value="SLM14927.1"/>
    <property type="molecule type" value="Genomic_DNA"/>
</dbReference>
<protein>
    <submittedName>
        <fullName evidence="10">Peptidase M29 aminopeptidase II</fullName>
    </submittedName>
</protein>
<evidence type="ECO:0000256" key="4">
    <source>
        <dbReference type="ARBA" id="ARBA00008236"/>
    </source>
</evidence>
<comment type="similarity">
    <text evidence="4">Belongs to the peptidase M29 family.</text>
</comment>
<evidence type="ECO:0000256" key="1">
    <source>
        <dbReference type="ARBA" id="ARBA00001941"/>
    </source>
</evidence>
<keyword evidence="8" id="KW-0378">Hydrolase</keyword>
<dbReference type="InterPro" id="IPR052170">
    <property type="entry name" value="M29_Exopeptidase"/>
</dbReference>
<evidence type="ECO:0000313" key="10">
    <source>
        <dbReference type="EMBL" id="SLM14927.1"/>
    </source>
</evidence>
<comment type="cofactor">
    <cofactor evidence="1">
        <name>Co(2+)</name>
        <dbReference type="ChEBI" id="CHEBI:48828"/>
    </cofactor>
</comment>
<dbReference type="InterPro" id="IPR000787">
    <property type="entry name" value="Peptidase_M29"/>
</dbReference>
<dbReference type="GO" id="GO:0046872">
    <property type="term" value="F:metal ion binding"/>
    <property type="evidence" value="ECO:0007669"/>
    <property type="project" value="UniProtKB-KW"/>
</dbReference>
<evidence type="ECO:0000256" key="6">
    <source>
        <dbReference type="ARBA" id="ARBA00022670"/>
    </source>
</evidence>
<evidence type="ECO:0000256" key="8">
    <source>
        <dbReference type="ARBA" id="ARBA00022801"/>
    </source>
</evidence>
<keyword evidence="5 10" id="KW-0031">Aminopeptidase</keyword>
<evidence type="ECO:0000256" key="7">
    <source>
        <dbReference type="ARBA" id="ARBA00022723"/>
    </source>
</evidence>
<accession>A0A3P3XKR0</accession>
<evidence type="ECO:0000256" key="5">
    <source>
        <dbReference type="ARBA" id="ARBA00022438"/>
    </source>
</evidence>
<dbReference type="GO" id="GO:0006508">
    <property type="term" value="P:proteolysis"/>
    <property type="evidence" value="ECO:0007669"/>
    <property type="project" value="UniProtKB-KW"/>
</dbReference>
<evidence type="ECO:0000256" key="3">
    <source>
        <dbReference type="ARBA" id="ARBA00001947"/>
    </source>
</evidence>
<keyword evidence="9" id="KW-0482">Metalloprotease</keyword>
<dbReference type="SUPFAM" id="SSF144052">
    <property type="entry name" value="Thermophilic metalloprotease-like"/>
    <property type="match status" value="1"/>
</dbReference>